<dbReference type="Proteomes" id="UP000799750">
    <property type="component" value="Unassembled WGS sequence"/>
</dbReference>
<evidence type="ECO:0000313" key="3">
    <source>
        <dbReference type="EMBL" id="KAF2490451.1"/>
    </source>
</evidence>
<dbReference type="PROSITE" id="PS50097">
    <property type="entry name" value="BTB"/>
    <property type="match status" value="1"/>
</dbReference>
<feature type="compositionally biased region" description="Polar residues" evidence="1">
    <location>
        <begin position="314"/>
        <end position="331"/>
    </location>
</feature>
<dbReference type="EMBL" id="MU004197">
    <property type="protein sequence ID" value="KAF2490451.1"/>
    <property type="molecule type" value="Genomic_DNA"/>
</dbReference>
<evidence type="ECO:0000259" key="2">
    <source>
        <dbReference type="PROSITE" id="PS50097"/>
    </source>
</evidence>
<feature type="domain" description="BTB" evidence="2">
    <location>
        <begin position="10"/>
        <end position="65"/>
    </location>
</feature>
<reference evidence="3" key="1">
    <citation type="journal article" date="2020" name="Stud. Mycol.">
        <title>101 Dothideomycetes genomes: a test case for predicting lifestyles and emergence of pathogens.</title>
        <authorList>
            <person name="Haridas S."/>
            <person name="Albert R."/>
            <person name="Binder M."/>
            <person name="Bloem J."/>
            <person name="Labutti K."/>
            <person name="Salamov A."/>
            <person name="Andreopoulos B."/>
            <person name="Baker S."/>
            <person name="Barry K."/>
            <person name="Bills G."/>
            <person name="Bluhm B."/>
            <person name="Cannon C."/>
            <person name="Castanera R."/>
            <person name="Culley D."/>
            <person name="Daum C."/>
            <person name="Ezra D."/>
            <person name="Gonzalez J."/>
            <person name="Henrissat B."/>
            <person name="Kuo A."/>
            <person name="Liang C."/>
            <person name="Lipzen A."/>
            <person name="Lutzoni F."/>
            <person name="Magnuson J."/>
            <person name="Mondo S."/>
            <person name="Nolan M."/>
            <person name="Ohm R."/>
            <person name="Pangilinan J."/>
            <person name="Park H.-J."/>
            <person name="Ramirez L."/>
            <person name="Alfaro M."/>
            <person name="Sun H."/>
            <person name="Tritt A."/>
            <person name="Yoshinaga Y."/>
            <person name="Zwiers L.-H."/>
            <person name="Turgeon B."/>
            <person name="Goodwin S."/>
            <person name="Spatafora J."/>
            <person name="Crous P."/>
            <person name="Grigoriev I."/>
        </authorList>
    </citation>
    <scope>NUCLEOTIDE SEQUENCE</scope>
    <source>
        <strain evidence="3">CBS 269.34</strain>
    </source>
</reference>
<evidence type="ECO:0000256" key="1">
    <source>
        <dbReference type="SAM" id="MobiDB-lite"/>
    </source>
</evidence>
<accession>A0A6A6QE63</accession>
<gene>
    <name evidence="3" type="ORF">BU16DRAFT_543771</name>
</gene>
<dbReference type="InterPro" id="IPR000210">
    <property type="entry name" value="BTB/POZ_dom"/>
</dbReference>
<keyword evidence="4" id="KW-1185">Reference proteome</keyword>
<feature type="region of interest" description="Disordered" evidence="1">
    <location>
        <begin position="310"/>
        <end position="337"/>
    </location>
</feature>
<name>A0A6A6QE63_9PEZI</name>
<protein>
    <recommendedName>
        <fullName evidence="2">BTB domain-containing protein</fullName>
    </recommendedName>
</protein>
<dbReference type="InterPro" id="IPR011333">
    <property type="entry name" value="SKP1/BTB/POZ_sf"/>
</dbReference>
<dbReference type="Gene3D" id="3.30.710.10">
    <property type="entry name" value="Potassium Channel Kv1.1, Chain A"/>
    <property type="match status" value="1"/>
</dbReference>
<organism evidence="3 4">
    <name type="scientific">Lophium mytilinum</name>
    <dbReference type="NCBI Taxonomy" id="390894"/>
    <lineage>
        <taxon>Eukaryota</taxon>
        <taxon>Fungi</taxon>
        <taxon>Dikarya</taxon>
        <taxon>Ascomycota</taxon>
        <taxon>Pezizomycotina</taxon>
        <taxon>Dothideomycetes</taxon>
        <taxon>Pleosporomycetidae</taxon>
        <taxon>Mytilinidiales</taxon>
        <taxon>Mytilinidiaceae</taxon>
        <taxon>Lophium</taxon>
    </lineage>
</organism>
<proteinExistence type="predicted"/>
<feature type="region of interest" description="Disordered" evidence="1">
    <location>
        <begin position="395"/>
        <end position="420"/>
    </location>
</feature>
<evidence type="ECO:0000313" key="4">
    <source>
        <dbReference type="Proteomes" id="UP000799750"/>
    </source>
</evidence>
<dbReference type="AlphaFoldDB" id="A0A6A6QE63"/>
<sequence>MPPFSEIDQNKVVVHVGLLKASFYVHSEILRESAPFFEQAVRAKKAISLERVNPTTFRMFLLWLYMQTDAPQDQYVDPWMMESIKPLPDATNFPAPSEMKRIYKTDIFLQRQFSFVMLAFLDLLIFAEQFSIPPLSRDVMTALLRHCARWDVLPDLSHRTLITRACEVLGSDSRFGDFLSTSCALSMVLKFGPNEEHLIPPEFPQSFIRELYRKYYQYSRGGHRTLSPILDFPLANRCFGHNHDDTEKPACEERITRERLLFENLIESSKYWYPRGRERWAPSWTLVYPYAPHSQTSDVRGLKRETEVIDGDQGLSSGQCQSTPNQRSSSPDGPLSQEWKLASDLLTKSEIDIKSEINDNDHLYDLETRRGPDPQAALAAQTFEERPSPLISLAKKDKERKAEMEAKQSCEAAREKVAKE</sequence>